<dbReference type="InterPro" id="IPR036097">
    <property type="entry name" value="HisK_dim/P_sf"/>
</dbReference>
<feature type="domain" description="HAMP" evidence="14">
    <location>
        <begin position="225"/>
        <end position="276"/>
    </location>
</feature>
<dbReference type="InterPro" id="IPR029151">
    <property type="entry name" value="Sensor-like_sf"/>
</dbReference>
<evidence type="ECO:0000259" key="13">
    <source>
        <dbReference type="PROSITE" id="PS50109"/>
    </source>
</evidence>
<keyword evidence="9 12" id="KW-1133">Transmembrane helix</keyword>
<dbReference type="Pfam" id="PF02518">
    <property type="entry name" value="HATPase_c"/>
    <property type="match status" value="1"/>
</dbReference>
<keyword evidence="5" id="KW-0597">Phosphoprotein</keyword>
<dbReference type="SMART" id="SM00387">
    <property type="entry name" value="HATPase_c"/>
    <property type="match status" value="1"/>
</dbReference>
<keyword evidence="7 12" id="KW-0812">Transmembrane</keyword>
<dbReference type="SUPFAM" id="SSF55874">
    <property type="entry name" value="ATPase domain of HSP90 chaperone/DNA topoisomerase II/histidine kinase"/>
    <property type="match status" value="1"/>
</dbReference>
<comment type="catalytic activity">
    <reaction evidence="1">
        <text>ATP + protein L-histidine = ADP + protein N-phospho-L-histidine.</text>
        <dbReference type="EC" id="2.7.13.3"/>
    </reaction>
</comment>
<keyword evidence="10" id="KW-0902">Two-component regulatory system</keyword>
<dbReference type="EMBL" id="SNVV01000043">
    <property type="protein sequence ID" value="TDN43073.1"/>
    <property type="molecule type" value="Genomic_DNA"/>
</dbReference>
<dbReference type="GO" id="GO:0005886">
    <property type="term" value="C:plasma membrane"/>
    <property type="evidence" value="ECO:0007669"/>
    <property type="project" value="UniProtKB-SubCell"/>
</dbReference>
<evidence type="ECO:0000256" key="9">
    <source>
        <dbReference type="ARBA" id="ARBA00022989"/>
    </source>
</evidence>
<evidence type="ECO:0000313" key="15">
    <source>
        <dbReference type="EMBL" id="TDN43073.1"/>
    </source>
</evidence>
<dbReference type="Gene3D" id="6.10.340.10">
    <property type="match status" value="1"/>
</dbReference>
<keyword evidence="16" id="KW-1185">Reference proteome</keyword>
<evidence type="ECO:0000256" key="7">
    <source>
        <dbReference type="ARBA" id="ARBA00022692"/>
    </source>
</evidence>
<organism evidence="15 16">
    <name type="scientific">Azoarcus indigens</name>
    <dbReference type="NCBI Taxonomy" id="29545"/>
    <lineage>
        <taxon>Bacteria</taxon>
        <taxon>Pseudomonadati</taxon>
        <taxon>Pseudomonadota</taxon>
        <taxon>Betaproteobacteria</taxon>
        <taxon>Rhodocyclales</taxon>
        <taxon>Zoogloeaceae</taxon>
        <taxon>Azoarcus</taxon>
    </lineage>
</organism>
<dbReference type="Gene3D" id="1.10.287.130">
    <property type="match status" value="1"/>
</dbReference>
<evidence type="ECO:0000313" key="16">
    <source>
        <dbReference type="Proteomes" id="UP000295129"/>
    </source>
</evidence>
<sequence>MNIAIRFFVGYFLIVGLAAWFVLNIFAREVEPGVRQATEDTLVDAANLLAEMAAPELAALAKTPATDGSTPAASSSESARAAFSAGRFAAAVEAARRRSPGARIYEVNKASVDFRVYLTDATGRVVFDSENLAVGADYSQWRDVARALRGEYGARSTRDDPNDSGSSVLYVAAPVIADGERIGVLSLAKPASSVDPYAQQARDRVLRAGVVLLGVSAAIGLLFTLWLTWSLNRLRDYARAVADGAKAVPPTGGGRQLSELARALARMRERLDGKQYVERYVQSLAHEMKSPLTAVRGAAEVLQDAAAEADRARFVRHIDEQAERMQQIIDRLLALARIEQLQAPEAQADSTVAELVRQVADSRAQALQARGLALRTEGPPAARLQGDLFLLQQALGNLVDNAIAFSPEGGELLVSWREAGEQLEIAVRDHGPGAPDYALPQLFERFYSLPRPATGRKSTGLGLAFVREVARIHGGEADFANAPGGGALARMLLRR</sequence>
<dbReference type="InterPro" id="IPR036890">
    <property type="entry name" value="HATPase_C_sf"/>
</dbReference>
<dbReference type="PANTHER" id="PTHR45436">
    <property type="entry name" value="SENSOR HISTIDINE KINASE YKOH"/>
    <property type="match status" value="1"/>
</dbReference>
<name>A0A4R6DF20_9RHOO</name>
<evidence type="ECO:0000256" key="12">
    <source>
        <dbReference type="SAM" id="Phobius"/>
    </source>
</evidence>
<dbReference type="EC" id="2.7.13.3" evidence="3"/>
<dbReference type="InterPro" id="IPR029150">
    <property type="entry name" value="dCache_3"/>
</dbReference>
<evidence type="ECO:0000256" key="3">
    <source>
        <dbReference type="ARBA" id="ARBA00012438"/>
    </source>
</evidence>
<dbReference type="PANTHER" id="PTHR45436:SF10">
    <property type="entry name" value="HISTIDINE KINASE"/>
    <property type="match status" value="1"/>
</dbReference>
<dbReference type="NCBIfam" id="NF008312">
    <property type="entry name" value="PRK11100.1"/>
    <property type="match status" value="1"/>
</dbReference>
<evidence type="ECO:0000256" key="11">
    <source>
        <dbReference type="ARBA" id="ARBA00023136"/>
    </source>
</evidence>
<evidence type="ECO:0000256" key="6">
    <source>
        <dbReference type="ARBA" id="ARBA00022679"/>
    </source>
</evidence>
<dbReference type="SMART" id="SM00388">
    <property type="entry name" value="HisKA"/>
    <property type="match status" value="1"/>
</dbReference>
<dbReference type="Gene3D" id="3.30.565.10">
    <property type="entry name" value="Histidine kinase-like ATPase, C-terminal domain"/>
    <property type="match status" value="1"/>
</dbReference>
<keyword evidence="11 12" id="KW-0472">Membrane</keyword>
<comment type="caution">
    <text evidence="15">The sequence shown here is derived from an EMBL/GenBank/DDBJ whole genome shotgun (WGS) entry which is preliminary data.</text>
</comment>
<dbReference type="InterPro" id="IPR050428">
    <property type="entry name" value="TCS_sensor_his_kinase"/>
</dbReference>
<dbReference type="Pfam" id="PF00512">
    <property type="entry name" value="HisKA"/>
    <property type="match status" value="1"/>
</dbReference>
<keyword evidence="8 15" id="KW-0418">Kinase</keyword>
<dbReference type="Proteomes" id="UP000295129">
    <property type="component" value="Unassembled WGS sequence"/>
</dbReference>
<dbReference type="PRINTS" id="PR00344">
    <property type="entry name" value="BCTRLSENSOR"/>
</dbReference>
<dbReference type="SUPFAM" id="SSF47384">
    <property type="entry name" value="Homodimeric domain of signal transducing histidine kinase"/>
    <property type="match status" value="1"/>
</dbReference>
<evidence type="ECO:0000256" key="4">
    <source>
        <dbReference type="ARBA" id="ARBA00022475"/>
    </source>
</evidence>
<feature type="transmembrane region" description="Helical" evidence="12">
    <location>
        <begin position="210"/>
        <end position="229"/>
    </location>
</feature>
<keyword evidence="4" id="KW-1003">Cell membrane</keyword>
<dbReference type="GO" id="GO:0000155">
    <property type="term" value="F:phosphorelay sensor kinase activity"/>
    <property type="evidence" value="ECO:0007669"/>
    <property type="project" value="InterPro"/>
</dbReference>
<dbReference type="InterPro" id="IPR003594">
    <property type="entry name" value="HATPase_dom"/>
</dbReference>
<feature type="domain" description="Histidine kinase" evidence="13">
    <location>
        <begin position="283"/>
        <end position="495"/>
    </location>
</feature>
<dbReference type="InterPro" id="IPR005467">
    <property type="entry name" value="His_kinase_dom"/>
</dbReference>
<gene>
    <name evidence="15" type="ORF">C7389_1434</name>
</gene>
<keyword evidence="6" id="KW-0808">Transferase</keyword>
<dbReference type="PROSITE" id="PS50885">
    <property type="entry name" value="HAMP"/>
    <property type="match status" value="1"/>
</dbReference>
<proteinExistence type="predicted"/>
<dbReference type="SUPFAM" id="SSF103190">
    <property type="entry name" value="Sensory domain-like"/>
    <property type="match status" value="1"/>
</dbReference>
<evidence type="ECO:0000256" key="8">
    <source>
        <dbReference type="ARBA" id="ARBA00022777"/>
    </source>
</evidence>
<dbReference type="InterPro" id="IPR004358">
    <property type="entry name" value="Sig_transdc_His_kin-like_C"/>
</dbReference>
<dbReference type="Pfam" id="PF14827">
    <property type="entry name" value="dCache_3"/>
    <property type="match status" value="1"/>
</dbReference>
<evidence type="ECO:0000256" key="10">
    <source>
        <dbReference type="ARBA" id="ARBA00023012"/>
    </source>
</evidence>
<evidence type="ECO:0000256" key="5">
    <source>
        <dbReference type="ARBA" id="ARBA00022553"/>
    </source>
</evidence>
<dbReference type="RefSeq" id="WP_133595258.1">
    <property type="nucleotide sequence ID" value="NZ_SNVV01000043.1"/>
</dbReference>
<comment type="subcellular location">
    <subcellularLocation>
        <location evidence="2">Cell membrane</location>
        <topology evidence="2">Multi-pass membrane protein</topology>
    </subcellularLocation>
</comment>
<dbReference type="PROSITE" id="PS50109">
    <property type="entry name" value="HIS_KIN"/>
    <property type="match status" value="1"/>
</dbReference>
<dbReference type="CDD" id="cd00082">
    <property type="entry name" value="HisKA"/>
    <property type="match status" value="1"/>
</dbReference>
<dbReference type="AlphaFoldDB" id="A0A4R6DF20"/>
<feature type="transmembrane region" description="Helical" evidence="12">
    <location>
        <begin position="6"/>
        <end position="27"/>
    </location>
</feature>
<reference evidence="15 16" key="1">
    <citation type="submission" date="2019-03" db="EMBL/GenBank/DDBJ databases">
        <title>Genomic Encyclopedia of Type Strains, Phase IV (KMG-IV): sequencing the most valuable type-strain genomes for metagenomic binning, comparative biology and taxonomic classification.</title>
        <authorList>
            <person name="Goeker M."/>
        </authorList>
    </citation>
    <scope>NUCLEOTIDE SEQUENCE [LARGE SCALE GENOMIC DNA]</scope>
    <source>
        <strain evidence="15 16">DSM 12121</strain>
    </source>
</reference>
<evidence type="ECO:0000256" key="1">
    <source>
        <dbReference type="ARBA" id="ARBA00000085"/>
    </source>
</evidence>
<evidence type="ECO:0000259" key="14">
    <source>
        <dbReference type="PROSITE" id="PS50885"/>
    </source>
</evidence>
<accession>A0A4R6DF20</accession>
<dbReference type="InterPro" id="IPR003661">
    <property type="entry name" value="HisK_dim/P_dom"/>
</dbReference>
<evidence type="ECO:0000256" key="2">
    <source>
        <dbReference type="ARBA" id="ARBA00004651"/>
    </source>
</evidence>
<dbReference type="InterPro" id="IPR003660">
    <property type="entry name" value="HAMP_dom"/>
</dbReference>
<dbReference type="Gene3D" id="3.30.450.20">
    <property type="entry name" value="PAS domain"/>
    <property type="match status" value="1"/>
</dbReference>
<protein>
    <recommendedName>
        <fullName evidence="3">histidine kinase</fullName>
        <ecNumber evidence="3">2.7.13.3</ecNumber>
    </recommendedName>
</protein>
<dbReference type="OrthoDB" id="9806130at2"/>